<dbReference type="InterPro" id="IPR046879">
    <property type="entry name" value="KANL3/Tex30_Abhydrolase"/>
</dbReference>
<dbReference type="Gene3D" id="3.40.50.1820">
    <property type="entry name" value="alpha/beta hydrolase"/>
    <property type="match status" value="1"/>
</dbReference>
<organism evidence="2 3">
    <name type="scientific">Oceanibacterium hippocampi</name>
    <dbReference type="NCBI Taxonomy" id="745714"/>
    <lineage>
        <taxon>Bacteria</taxon>
        <taxon>Pseudomonadati</taxon>
        <taxon>Pseudomonadota</taxon>
        <taxon>Alphaproteobacteria</taxon>
        <taxon>Sneathiellales</taxon>
        <taxon>Sneathiellaceae</taxon>
        <taxon>Oceanibacterium</taxon>
    </lineage>
</organism>
<dbReference type="SUPFAM" id="SSF53474">
    <property type="entry name" value="alpha/beta-Hydrolases"/>
    <property type="match status" value="1"/>
</dbReference>
<keyword evidence="2" id="KW-0378">Hydrolase</keyword>
<dbReference type="Pfam" id="PF20408">
    <property type="entry name" value="Abhydrolase_11"/>
    <property type="match status" value="1"/>
</dbReference>
<feature type="domain" description="KANL3/Tex30 alpha/beta hydrolase-like" evidence="1">
    <location>
        <begin position="16"/>
        <end position="203"/>
    </location>
</feature>
<dbReference type="EMBL" id="FWFR01000001">
    <property type="protein sequence ID" value="SLN11962.1"/>
    <property type="molecule type" value="Genomic_DNA"/>
</dbReference>
<dbReference type="Proteomes" id="UP000193200">
    <property type="component" value="Unassembled WGS sequence"/>
</dbReference>
<protein>
    <submittedName>
        <fullName evidence="2">Alpha/beta hydrolase family protein</fullName>
    </submittedName>
</protein>
<keyword evidence="3" id="KW-1185">Reference proteome</keyword>
<dbReference type="AlphaFoldDB" id="A0A1Y5R913"/>
<proteinExistence type="predicted"/>
<evidence type="ECO:0000313" key="3">
    <source>
        <dbReference type="Proteomes" id="UP000193200"/>
    </source>
</evidence>
<name>A0A1Y5R913_9PROT</name>
<dbReference type="PANTHER" id="PTHR13136">
    <property type="entry name" value="TESTIS DEVELOPMENT PROTEIN PRTD"/>
    <property type="match status" value="1"/>
</dbReference>
<dbReference type="PANTHER" id="PTHR13136:SF11">
    <property type="entry name" value="TESTIS-EXPRESSED PROTEIN 30"/>
    <property type="match status" value="1"/>
</dbReference>
<gene>
    <name evidence="2" type="ORF">OCH7691_00115</name>
</gene>
<dbReference type="RefSeq" id="WP_085881489.1">
    <property type="nucleotide sequence ID" value="NZ_FWFR01000001.1"/>
</dbReference>
<dbReference type="InterPro" id="IPR026555">
    <property type="entry name" value="NSL3/Tex30"/>
</dbReference>
<evidence type="ECO:0000259" key="1">
    <source>
        <dbReference type="Pfam" id="PF20408"/>
    </source>
</evidence>
<dbReference type="GO" id="GO:0016787">
    <property type="term" value="F:hydrolase activity"/>
    <property type="evidence" value="ECO:0007669"/>
    <property type="project" value="UniProtKB-KW"/>
</dbReference>
<reference evidence="2 3" key="1">
    <citation type="submission" date="2017-03" db="EMBL/GenBank/DDBJ databases">
        <authorList>
            <person name="Afonso C.L."/>
            <person name="Miller P.J."/>
            <person name="Scott M.A."/>
            <person name="Spackman E."/>
            <person name="Goraichik I."/>
            <person name="Dimitrov K.M."/>
            <person name="Suarez D.L."/>
            <person name="Swayne D.E."/>
        </authorList>
    </citation>
    <scope>NUCLEOTIDE SEQUENCE [LARGE SCALE GENOMIC DNA]</scope>
    <source>
        <strain evidence="2 3">CECT 7691</strain>
    </source>
</reference>
<dbReference type="InParanoid" id="A0A1Y5R913"/>
<accession>A0A1Y5R913</accession>
<dbReference type="InterPro" id="IPR029058">
    <property type="entry name" value="AB_hydrolase_fold"/>
</dbReference>
<evidence type="ECO:0000313" key="2">
    <source>
        <dbReference type="EMBL" id="SLN11962.1"/>
    </source>
</evidence>
<sequence>MSAAILFDGPKDAPFTLVLAHGAGAPMDSPFMAAVAQGLGARGRRVARFEFPYMVERRASGRKKPPDRQPVLLECWRAIVAELGGGSGLVIGGKSMGGRMASLVADECGVRGLVCLGYPFHPPGKPEKLRTAHLETLRTPALIVQGERDSFGGRADVEGYALSPAIRFTWMTDGDHGFRPRKASGLTEADNLAAAIEAVDAFLAACGG</sequence>
<dbReference type="OrthoDB" id="652634at2"/>